<feature type="active site" description="Proton acceptor" evidence="4">
    <location>
        <position position="89"/>
    </location>
</feature>
<comment type="cofactor">
    <cofactor evidence="1 4">
        <name>a divalent metal cation</name>
        <dbReference type="ChEBI" id="CHEBI:60240"/>
    </cofactor>
</comment>
<accession>A0A6J4UXY5</accession>
<dbReference type="PIRSF" id="PIRSF006305">
    <property type="entry name" value="Maf"/>
    <property type="match status" value="1"/>
</dbReference>
<dbReference type="PANTHER" id="PTHR43213:SF5">
    <property type="entry name" value="BIFUNCTIONAL DTTP_UTP PYROPHOSPHATASE_METHYLTRANSFERASE PROTEIN-RELATED"/>
    <property type="match status" value="1"/>
</dbReference>
<feature type="site" description="Important for substrate specificity" evidence="4">
    <location>
        <position position="174"/>
    </location>
</feature>
<evidence type="ECO:0000256" key="4">
    <source>
        <dbReference type="HAMAP-Rule" id="MF_00528"/>
    </source>
</evidence>
<evidence type="ECO:0000256" key="1">
    <source>
        <dbReference type="ARBA" id="ARBA00001968"/>
    </source>
</evidence>
<dbReference type="EC" id="3.6.1.9" evidence="4"/>
<feature type="site" description="Important for substrate specificity" evidence="4">
    <location>
        <position position="90"/>
    </location>
</feature>
<evidence type="ECO:0000256" key="2">
    <source>
        <dbReference type="ARBA" id="ARBA00022801"/>
    </source>
</evidence>
<dbReference type="Pfam" id="PF02545">
    <property type="entry name" value="Maf"/>
    <property type="match status" value="1"/>
</dbReference>
<dbReference type="EMBL" id="CADCWK010000207">
    <property type="protein sequence ID" value="CAA9563890.1"/>
    <property type="molecule type" value="Genomic_DNA"/>
</dbReference>
<dbReference type="AlphaFoldDB" id="A0A6J4UXY5"/>
<dbReference type="PANTHER" id="PTHR43213">
    <property type="entry name" value="BIFUNCTIONAL DTTP/UTP PYROPHOSPHATASE/METHYLTRANSFERASE PROTEIN-RELATED"/>
    <property type="match status" value="1"/>
</dbReference>
<dbReference type="InterPro" id="IPR029001">
    <property type="entry name" value="ITPase-like_fam"/>
</dbReference>
<dbReference type="SUPFAM" id="SSF52972">
    <property type="entry name" value="ITPase-like"/>
    <property type="match status" value="1"/>
</dbReference>
<keyword evidence="2 4" id="KW-0378">Hydrolase</keyword>
<protein>
    <recommendedName>
        <fullName evidence="4">dTTP/UTP pyrophosphatase</fullName>
        <shortName evidence="4">dTTPase/UTPase</shortName>
        <ecNumber evidence="4">3.6.1.9</ecNumber>
    </recommendedName>
    <alternativeName>
        <fullName evidence="4">Nucleoside triphosphate pyrophosphatase</fullName>
    </alternativeName>
    <alternativeName>
        <fullName evidence="4">Nucleotide pyrophosphatase</fullName>
        <shortName evidence="4">Nucleotide PPase</shortName>
    </alternativeName>
</protein>
<comment type="function">
    <text evidence="4">Nucleoside triphosphate pyrophosphatase that hydrolyzes dTTP and UTP. May have a dual role in cell division arrest and in preventing the incorporation of modified nucleotides into cellular nucleic acids.</text>
</comment>
<organism evidence="5">
    <name type="scientific">uncultured Thermomicrobiales bacterium</name>
    <dbReference type="NCBI Taxonomy" id="1645740"/>
    <lineage>
        <taxon>Bacteria</taxon>
        <taxon>Pseudomonadati</taxon>
        <taxon>Thermomicrobiota</taxon>
        <taxon>Thermomicrobia</taxon>
        <taxon>Thermomicrobiales</taxon>
        <taxon>environmental samples</taxon>
    </lineage>
</organism>
<comment type="catalytic activity">
    <reaction evidence="4">
        <text>UTP + H2O = UMP + diphosphate + H(+)</text>
        <dbReference type="Rhea" id="RHEA:29395"/>
        <dbReference type="ChEBI" id="CHEBI:15377"/>
        <dbReference type="ChEBI" id="CHEBI:15378"/>
        <dbReference type="ChEBI" id="CHEBI:33019"/>
        <dbReference type="ChEBI" id="CHEBI:46398"/>
        <dbReference type="ChEBI" id="CHEBI:57865"/>
        <dbReference type="EC" id="3.6.1.9"/>
    </reaction>
</comment>
<dbReference type="GO" id="GO:0005737">
    <property type="term" value="C:cytoplasm"/>
    <property type="evidence" value="ECO:0007669"/>
    <property type="project" value="UniProtKB-SubCell"/>
</dbReference>
<evidence type="ECO:0000256" key="3">
    <source>
        <dbReference type="ARBA" id="ARBA00023080"/>
    </source>
</evidence>
<dbReference type="GO" id="GO:0047429">
    <property type="term" value="F:nucleoside triphosphate diphosphatase activity"/>
    <property type="evidence" value="ECO:0007669"/>
    <property type="project" value="UniProtKB-EC"/>
</dbReference>
<keyword evidence="4" id="KW-0963">Cytoplasm</keyword>
<gene>
    <name evidence="5" type="ORF">AVDCRST_MAG33-1899</name>
</gene>
<dbReference type="GO" id="GO:0009117">
    <property type="term" value="P:nucleotide metabolic process"/>
    <property type="evidence" value="ECO:0007669"/>
    <property type="project" value="UniProtKB-KW"/>
</dbReference>
<comment type="caution">
    <text evidence="4">Lacks conserved residue(s) required for the propagation of feature annotation.</text>
</comment>
<keyword evidence="3 4" id="KW-0546">Nucleotide metabolism</keyword>
<comment type="similarity">
    <text evidence="4">Belongs to the Maf family. YhdE subfamily.</text>
</comment>
<comment type="subcellular location">
    <subcellularLocation>
        <location evidence="4">Cytoplasm</location>
    </subcellularLocation>
</comment>
<dbReference type="NCBIfam" id="TIGR00172">
    <property type="entry name" value="maf"/>
    <property type="match status" value="1"/>
</dbReference>
<proteinExistence type="inferred from homology"/>
<dbReference type="CDD" id="cd00555">
    <property type="entry name" value="Maf"/>
    <property type="match status" value="1"/>
</dbReference>
<comment type="catalytic activity">
    <reaction evidence="4">
        <text>dTTP + H2O = dTMP + diphosphate + H(+)</text>
        <dbReference type="Rhea" id="RHEA:28534"/>
        <dbReference type="ChEBI" id="CHEBI:15377"/>
        <dbReference type="ChEBI" id="CHEBI:15378"/>
        <dbReference type="ChEBI" id="CHEBI:33019"/>
        <dbReference type="ChEBI" id="CHEBI:37568"/>
        <dbReference type="ChEBI" id="CHEBI:63528"/>
        <dbReference type="EC" id="3.6.1.9"/>
    </reaction>
</comment>
<evidence type="ECO:0000313" key="5">
    <source>
        <dbReference type="EMBL" id="CAA9563890.1"/>
    </source>
</evidence>
<dbReference type="InterPro" id="IPR003697">
    <property type="entry name" value="Maf-like"/>
</dbReference>
<dbReference type="Gene3D" id="3.90.950.10">
    <property type="match status" value="1"/>
</dbReference>
<sequence>MPDPIVTQHQPAIVLASSSPRRRVLLSQLGVQFTVRITDFDETMTAPATPESYVESLARQKAGVVAWESSPGVMEGEAVRARSLVLGSDTVVSVDGEILGKPASEAEATAMLTRLRGRDHEVLTAVALIDTGDGSTRSRVVTTTVHMREFDDAALTAYVASGEPMDKAGGYGIQRGTRKLIAGFSGCYTNVVGFPLCEVATLLLEAGVEIPGLPPYCRLPDGQPCPHEQAMASGQSGSVPASRP</sequence>
<dbReference type="HAMAP" id="MF_00528">
    <property type="entry name" value="Maf"/>
    <property type="match status" value="1"/>
</dbReference>
<reference evidence="5" key="1">
    <citation type="submission" date="2020-02" db="EMBL/GenBank/DDBJ databases">
        <authorList>
            <person name="Meier V. D."/>
        </authorList>
    </citation>
    <scope>NUCLEOTIDE SEQUENCE</scope>
    <source>
        <strain evidence="5">AVDCRST_MAG33</strain>
    </source>
</reference>
<feature type="site" description="Important for substrate specificity" evidence="4">
    <location>
        <position position="21"/>
    </location>
</feature>
<name>A0A6J4UXY5_9BACT</name>